<dbReference type="HOGENOM" id="CLU_000288_47_4_5"/>
<dbReference type="InterPro" id="IPR036249">
    <property type="entry name" value="Thioredoxin-like_sf"/>
</dbReference>
<dbReference type="SUPFAM" id="SSF52833">
    <property type="entry name" value="Thioredoxin-like"/>
    <property type="match status" value="1"/>
</dbReference>
<dbReference type="AlphaFoldDB" id="C4WHH0"/>
<keyword evidence="5" id="KW-1133">Transmembrane helix</keyword>
<proteinExistence type="predicted"/>
<feature type="transmembrane region" description="Helical" evidence="5">
    <location>
        <begin position="36"/>
        <end position="57"/>
    </location>
</feature>
<protein>
    <submittedName>
        <fullName evidence="7">DSBA oxidoreductase</fullName>
    </submittedName>
</protein>
<gene>
    <name evidence="7" type="ORF">OINT_1001009</name>
</gene>
<dbReference type="Gene3D" id="3.40.30.10">
    <property type="entry name" value="Glutaredoxin"/>
    <property type="match status" value="1"/>
</dbReference>
<feature type="domain" description="Thioredoxin" evidence="6">
    <location>
        <begin position="100"/>
        <end position="296"/>
    </location>
</feature>
<evidence type="ECO:0000256" key="1">
    <source>
        <dbReference type="ARBA" id="ARBA00022729"/>
    </source>
</evidence>
<dbReference type="GO" id="GO:0016491">
    <property type="term" value="F:oxidoreductase activity"/>
    <property type="evidence" value="ECO:0007669"/>
    <property type="project" value="UniProtKB-KW"/>
</dbReference>
<sequence>MASCAGHHQCQEKQVRRQFTPDADIQDRLEFGMKNAVSITVASGIAGIAALALGYYAGTARQAPAAAPVEIPAAAPVAMNQQAIENVVRNYLIQNPELMLEVQSALETKQARAAQEQIKQVLAANRSSLYDPKHDAVFGNPDGDVTVYEFFDYNCGYCKRALPDMEAILKTDKNVRFVMKEFPILGPDSAKAHVVAQAFRALMPEKYAEFHEVLLGAQERATEDSAIADAVKLGADETQLREKMKDPAITGAFQQTYQLAQQLNITGTPSYIIGDELVPGAIGVDGLVERIAAARAGAKN</sequence>
<evidence type="ECO:0000256" key="4">
    <source>
        <dbReference type="ARBA" id="ARBA00023284"/>
    </source>
</evidence>
<dbReference type="PROSITE" id="PS51352">
    <property type="entry name" value="THIOREDOXIN_2"/>
    <property type="match status" value="1"/>
</dbReference>
<keyword evidence="4" id="KW-0676">Redox-active center</keyword>
<evidence type="ECO:0000256" key="3">
    <source>
        <dbReference type="ARBA" id="ARBA00023157"/>
    </source>
</evidence>
<dbReference type="InterPro" id="IPR041205">
    <property type="entry name" value="ScsC_N"/>
</dbReference>
<dbReference type="Proteomes" id="UP000004386">
    <property type="component" value="Unassembled WGS sequence"/>
</dbReference>
<keyword evidence="2" id="KW-0560">Oxidoreductase</keyword>
<organism evidence="7 8">
    <name type="scientific">Brucella intermedia LMG 3301</name>
    <dbReference type="NCBI Taxonomy" id="641118"/>
    <lineage>
        <taxon>Bacteria</taxon>
        <taxon>Pseudomonadati</taxon>
        <taxon>Pseudomonadota</taxon>
        <taxon>Alphaproteobacteria</taxon>
        <taxon>Hyphomicrobiales</taxon>
        <taxon>Brucellaceae</taxon>
        <taxon>Brucella/Ochrobactrum group</taxon>
        <taxon>Brucella</taxon>
    </lineage>
</organism>
<dbReference type="InterPro" id="IPR013766">
    <property type="entry name" value="Thioredoxin_domain"/>
</dbReference>
<accession>C4WHH0</accession>
<keyword evidence="5" id="KW-0812">Transmembrane</keyword>
<dbReference type="Pfam" id="PF01323">
    <property type="entry name" value="DSBA"/>
    <property type="match status" value="1"/>
</dbReference>
<reference evidence="7 8" key="1">
    <citation type="submission" date="2009-05" db="EMBL/GenBank/DDBJ databases">
        <authorList>
            <person name="Setubal J.C."/>
            <person name="Boyle S."/>
            <person name="Crasta O.R."/>
            <person name="Gillespie J.J."/>
            <person name="Kenyon R.W."/>
            <person name="Lu J."/>
            <person name="Mane S."/>
            <person name="Nagrani S."/>
            <person name="Shallom J.M."/>
            <person name="Shallom S."/>
            <person name="Shukla M."/>
            <person name="Snyder E.E."/>
            <person name="Sobral B.W."/>
            <person name="Wattam A.R."/>
            <person name="Will R."/>
            <person name="Williams K."/>
            <person name="Yoo H."/>
            <person name="Munk C."/>
            <person name="Tapia R."/>
            <person name="Green L."/>
            <person name="Rogers Y."/>
            <person name="Detter J.C."/>
            <person name="Bruce D."/>
            <person name="Brettin T.S."/>
            <person name="Tsolis R."/>
        </authorList>
    </citation>
    <scope>NUCLEOTIDE SEQUENCE [LARGE SCALE GENOMIC DNA]</scope>
    <source>
        <strain evidence="7 8">LMG 3301</strain>
    </source>
</reference>
<dbReference type="CDD" id="cd03023">
    <property type="entry name" value="DsbA_Com1_like"/>
    <property type="match status" value="1"/>
</dbReference>
<dbReference type="PANTHER" id="PTHR13887">
    <property type="entry name" value="GLUTATHIONE S-TRANSFERASE KAPPA"/>
    <property type="match status" value="1"/>
</dbReference>
<dbReference type="InterPro" id="IPR001853">
    <property type="entry name" value="DSBA-like_thioredoxin_dom"/>
</dbReference>
<keyword evidence="1" id="KW-0732">Signal</keyword>
<evidence type="ECO:0000313" key="8">
    <source>
        <dbReference type="Proteomes" id="UP000004386"/>
    </source>
</evidence>
<evidence type="ECO:0000259" key="6">
    <source>
        <dbReference type="PROSITE" id="PS51352"/>
    </source>
</evidence>
<keyword evidence="5" id="KW-0472">Membrane</keyword>
<keyword evidence="3" id="KW-1015">Disulfide bond</keyword>
<evidence type="ECO:0000256" key="2">
    <source>
        <dbReference type="ARBA" id="ARBA00023002"/>
    </source>
</evidence>
<dbReference type="EMBL" id="ACQA01000001">
    <property type="protein sequence ID" value="EEQ95622.1"/>
    <property type="molecule type" value="Genomic_DNA"/>
</dbReference>
<evidence type="ECO:0000256" key="5">
    <source>
        <dbReference type="SAM" id="Phobius"/>
    </source>
</evidence>
<name>C4WHH0_9HYPH</name>
<dbReference type="PANTHER" id="PTHR13887:SF14">
    <property type="entry name" value="DISULFIDE BOND FORMATION PROTEIN D"/>
    <property type="match status" value="1"/>
</dbReference>
<evidence type="ECO:0000313" key="7">
    <source>
        <dbReference type="EMBL" id="EEQ95622.1"/>
    </source>
</evidence>
<dbReference type="Pfam" id="PF18312">
    <property type="entry name" value="ScsC_N"/>
    <property type="match status" value="1"/>
</dbReference>
<comment type="caution">
    <text evidence="7">The sequence shown here is derived from an EMBL/GenBank/DDBJ whole genome shotgun (WGS) entry which is preliminary data.</text>
</comment>